<keyword evidence="1" id="KW-0175">Coiled coil</keyword>
<sequence>MSYSEEKTTEIDLKNLSESLQDAAVNLKIACLSIRSCYVSNASSVKEFVDLRSIIAAHAKIYNEKILPSTNKVVQSIQNLAESYMALTLEEFKKSIRFLSTKADQGYGLANSIKDIHEDISKDFKKNKEAATAVIEKLEKDAQFYEDQAKRLRMRANSKYSWAIGLALIPGVNLAAKPFLIDSADNDLIRSIASNEESKLAASAACIIKEVFSTSTENFTENLKTIAGFFIALKQELSILAESSSETYKESHYTEFKDAAKTIIHRCRSYTAIIPSCTTDLRAISDNSDKNYVEEWVSAKITENDKSTFLLFK</sequence>
<dbReference type="Proteomes" id="UP000789342">
    <property type="component" value="Unassembled WGS sequence"/>
</dbReference>
<feature type="coiled-coil region" evidence="1">
    <location>
        <begin position="121"/>
        <end position="155"/>
    </location>
</feature>
<comment type="caution">
    <text evidence="2">The sequence shown here is derived from an EMBL/GenBank/DDBJ whole genome shotgun (WGS) entry which is preliminary data.</text>
</comment>
<organism evidence="2 3">
    <name type="scientific">Acaulospora morrowiae</name>
    <dbReference type="NCBI Taxonomy" id="94023"/>
    <lineage>
        <taxon>Eukaryota</taxon>
        <taxon>Fungi</taxon>
        <taxon>Fungi incertae sedis</taxon>
        <taxon>Mucoromycota</taxon>
        <taxon>Glomeromycotina</taxon>
        <taxon>Glomeromycetes</taxon>
        <taxon>Diversisporales</taxon>
        <taxon>Acaulosporaceae</taxon>
        <taxon>Acaulospora</taxon>
    </lineage>
</organism>
<reference evidence="2" key="1">
    <citation type="submission" date="2021-06" db="EMBL/GenBank/DDBJ databases">
        <authorList>
            <person name="Kallberg Y."/>
            <person name="Tangrot J."/>
            <person name="Rosling A."/>
        </authorList>
    </citation>
    <scope>NUCLEOTIDE SEQUENCE</scope>
    <source>
        <strain evidence="2">CL551</strain>
    </source>
</reference>
<keyword evidence="3" id="KW-1185">Reference proteome</keyword>
<name>A0A9N9IGK6_9GLOM</name>
<gene>
    <name evidence="2" type="ORF">AMORRO_LOCUS14235</name>
</gene>
<evidence type="ECO:0000313" key="2">
    <source>
        <dbReference type="EMBL" id="CAG8733997.1"/>
    </source>
</evidence>
<protein>
    <submittedName>
        <fullName evidence="2">12611_t:CDS:1</fullName>
    </submittedName>
</protein>
<evidence type="ECO:0000256" key="1">
    <source>
        <dbReference type="SAM" id="Coils"/>
    </source>
</evidence>
<accession>A0A9N9IGK6</accession>
<proteinExistence type="predicted"/>
<dbReference type="OrthoDB" id="2360021at2759"/>
<dbReference type="AlphaFoldDB" id="A0A9N9IGK6"/>
<dbReference type="EMBL" id="CAJVPV010027412">
    <property type="protein sequence ID" value="CAG8733997.1"/>
    <property type="molecule type" value="Genomic_DNA"/>
</dbReference>
<evidence type="ECO:0000313" key="3">
    <source>
        <dbReference type="Proteomes" id="UP000789342"/>
    </source>
</evidence>
<feature type="non-terminal residue" evidence="2">
    <location>
        <position position="313"/>
    </location>
</feature>